<dbReference type="SUPFAM" id="SSF48065">
    <property type="entry name" value="DBL homology domain (DH-domain)"/>
    <property type="match status" value="1"/>
</dbReference>
<accession>A0A4Z2GEA8</accession>
<evidence type="ECO:0000259" key="1">
    <source>
        <dbReference type="PROSITE" id="PS50010"/>
    </source>
</evidence>
<organism evidence="2 3">
    <name type="scientific">Liparis tanakae</name>
    <name type="common">Tanaka's snailfish</name>
    <dbReference type="NCBI Taxonomy" id="230148"/>
    <lineage>
        <taxon>Eukaryota</taxon>
        <taxon>Metazoa</taxon>
        <taxon>Chordata</taxon>
        <taxon>Craniata</taxon>
        <taxon>Vertebrata</taxon>
        <taxon>Euteleostomi</taxon>
        <taxon>Actinopterygii</taxon>
        <taxon>Neopterygii</taxon>
        <taxon>Teleostei</taxon>
        <taxon>Neoteleostei</taxon>
        <taxon>Acanthomorphata</taxon>
        <taxon>Eupercaria</taxon>
        <taxon>Perciformes</taxon>
        <taxon>Cottioidei</taxon>
        <taxon>Cottales</taxon>
        <taxon>Liparidae</taxon>
        <taxon>Liparis</taxon>
    </lineage>
</organism>
<dbReference type="PANTHER" id="PTHR13217:SF10">
    <property type="entry name" value="PLECKSTRIN HOMOLOGY DOMAIN-CONTAINING FAMILY G MEMBER 6 ISOFORM X1"/>
    <property type="match status" value="1"/>
</dbReference>
<protein>
    <submittedName>
        <fullName evidence="2">Pleckstrin y domain-containing family G member 6</fullName>
    </submittedName>
</protein>
<dbReference type="OrthoDB" id="660555at2759"/>
<dbReference type="Pfam" id="PF00621">
    <property type="entry name" value="RhoGEF"/>
    <property type="match status" value="1"/>
</dbReference>
<dbReference type="PROSITE" id="PS50010">
    <property type="entry name" value="DH_2"/>
    <property type="match status" value="1"/>
</dbReference>
<dbReference type="GO" id="GO:0030139">
    <property type="term" value="C:endocytic vesicle"/>
    <property type="evidence" value="ECO:0007669"/>
    <property type="project" value="TreeGrafter"/>
</dbReference>
<dbReference type="Proteomes" id="UP000314294">
    <property type="component" value="Unassembled WGS sequence"/>
</dbReference>
<evidence type="ECO:0000313" key="3">
    <source>
        <dbReference type="Proteomes" id="UP000314294"/>
    </source>
</evidence>
<dbReference type="PANTHER" id="PTHR13217">
    <property type="entry name" value="PLECKSTRIN HOMOLOGY DOMAIN-CONTAINING FAMILY G MEMBER 7"/>
    <property type="match status" value="1"/>
</dbReference>
<dbReference type="GO" id="GO:0043542">
    <property type="term" value="P:endothelial cell migration"/>
    <property type="evidence" value="ECO:0007669"/>
    <property type="project" value="TreeGrafter"/>
</dbReference>
<reference evidence="2 3" key="1">
    <citation type="submission" date="2019-03" db="EMBL/GenBank/DDBJ databases">
        <title>First draft genome of Liparis tanakae, snailfish: a comprehensive survey of snailfish specific genes.</title>
        <authorList>
            <person name="Kim W."/>
            <person name="Song I."/>
            <person name="Jeong J.-H."/>
            <person name="Kim D."/>
            <person name="Kim S."/>
            <person name="Ryu S."/>
            <person name="Song J.Y."/>
            <person name="Lee S.K."/>
        </authorList>
    </citation>
    <scope>NUCLEOTIDE SEQUENCE [LARGE SCALE GENOMIC DNA]</scope>
    <source>
        <tissue evidence="2">Muscle</tissue>
    </source>
</reference>
<sequence length="195" mass="23070">MLKQDLETFAVPLNLKWRWKEESQGTTLENNWTDIVDSHSTMSKMQRHQQEALWEFVHTELTYINKLIIITDLVIAALVNLHQHGFLLEVTPELLFFDLPSILTAHQLFWQEVIYPMLEEVRSTGQPFDPTALEAGCLQFHERFSSYQHYCWEEENNLEFTHRQMEGNPHFLTYVQVQEAADGKYVQHAHKYSCM</sequence>
<keyword evidence="3" id="KW-1185">Reference proteome</keyword>
<feature type="domain" description="DH" evidence="1">
    <location>
        <begin position="48"/>
        <end position="176"/>
    </location>
</feature>
<dbReference type="AlphaFoldDB" id="A0A4Z2GEA8"/>
<dbReference type="EMBL" id="SRLO01000566">
    <property type="protein sequence ID" value="TNN51906.1"/>
    <property type="molecule type" value="Genomic_DNA"/>
</dbReference>
<dbReference type="Gene3D" id="1.20.900.10">
    <property type="entry name" value="Dbl homology (DH) domain"/>
    <property type="match status" value="1"/>
</dbReference>
<proteinExistence type="predicted"/>
<dbReference type="InterPro" id="IPR040181">
    <property type="entry name" value="PKHG5/7"/>
</dbReference>
<dbReference type="InterPro" id="IPR000219">
    <property type="entry name" value="DH_dom"/>
</dbReference>
<dbReference type="InterPro" id="IPR035899">
    <property type="entry name" value="DBL_dom_sf"/>
</dbReference>
<dbReference type="GO" id="GO:0005085">
    <property type="term" value="F:guanyl-nucleotide exchange factor activity"/>
    <property type="evidence" value="ECO:0007669"/>
    <property type="project" value="InterPro"/>
</dbReference>
<name>A0A4Z2GEA8_9TELE</name>
<comment type="caution">
    <text evidence="2">The sequence shown here is derived from an EMBL/GenBank/DDBJ whole genome shotgun (WGS) entry which is preliminary data.</text>
</comment>
<evidence type="ECO:0000313" key="2">
    <source>
        <dbReference type="EMBL" id="TNN51906.1"/>
    </source>
</evidence>
<dbReference type="GO" id="GO:0005886">
    <property type="term" value="C:plasma membrane"/>
    <property type="evidence" value="ECO:0007669"/>
    <property type="project" value="TreeGrafter"/>
</dbReference>
<dbReference type="GO" id="GO:0007266">
    <property type="term" value="P:Rho protein signal transduction"/>
    <property type="evidence" value="ECO:0007669"/>
    <property type="project" value="TreeGrafter"/>
</dbReference>
<dbReference type="GO" id="GO:0030424">
    <property type="term" value="C:axon"/>
    <property type="evidence" value="ECO:0007669"/>
    <property type="project" value="TreeGrafter"/>
</dbReference>
<gene>
    <name evidence="2" type="primary">PLEKHG6</name>
    <name evidence="2" type="ORF">EYF80_037877</name>
</gene>